<comment type="similarity">
    <text evidence="1">Belongs to the ATP-dependent AMP-binding enzyme family.</text>
</comment>
<dbReference type="RefSeq" id="WP_211695789.1">
    <property type="nucleotide sequence ID" value="NZ_CP046600.1"/>
</dbReference>
<proteinExistence type="inferred from homology"/>
<dbReference type="Proteomes" id="UP000682202">
    <property type="component" value="Chromosome"/>
</dbReference>
<dbReference type="InterPro" id="IPR000873">
    <property type="entry name" value="AMP-dep_synth/lig_dom"/>
</dbReference>
<dbReference type="GO" id="GO:0005886">
    <property type="term" value="C:plasma membrane"/>
    <property type="evidence" value="ECO:0007669"/>
    <property type="project" value="TreeGrafter"/>
</dbReference>
<evidence type="ECO:0000313" key="4">
    <source>
        <dbReference type="Proteomes" id="UP000682202"/>
    </source>
</evidence>
<dbReference type="PANTHER" id="PTHR22754">
    <property type="entry name" value="DISCO-INTERACTING PROTEIN 2 DIP2 -RELATED"/>
    <property type="match status" value="1"/>
</dbReference>
<dbReference type="Gene3D" id="3.30.300.30">
    <property type="match status" value="1"/>
</dbReference>
<dbReference type="InterPro" id="IPR020845">
    <property type="entry name" value="AMP-binding_CS"/>
</dbReference>
<dbReference type="Gene3D" id="3.40.50.12780">
    <property type="entry name" value="N-terminal domain of ligase-like"/>
    <property type="match status" value="1"/>
</dbReference>
<dbReference type="GO" id="GO:0070566">
    <property type="term" value="F:adenylyltransferase activity"/>
    <property type="evidence" value="ECO:0007669"/>
    <property type="project" value="TreeGrafter"/>
</dbReference>
<dbReference type="PANTHER" id="PTHR22754:SF32">
    <property type="entry name" value="DISCO-INTERACTING PROTEIN 2"/>
    <property type="match status" value="1"/>
</dbReference>
<dbReference type="Pfam" id="PF00501">
    <property type="entry name" value="AMP-binding"/>
    <property type="match status" value="1"/>
</dbReference>
<reference evidence="3" key="1">
    <citation type="submission" date="2019-12" db="EMBL/GenBank/DDBJ databases">
        <title>Mycobacterium spongiae sp. nov.</title>
        <authorList>
            <person name="Stinear T."/>
        </authorList>
    </citation>
    <scope>NUCLEOTIDE SEQUENCE</scope>
    <source>
        <strain evidence="3">FSD4b-SM</strain>
    </source>
</reference>
<keyword evidence="4" id="KW-1185">Reference proteome</keyword>
<dbReference type="KEGG" id="mspg:F6B93_15005"/>
<evidence type="ECO:0000256" key="1">
    <source>
        <dbReference type="ARBA" id="ARBA00006432"/>
    </source>
</evidence>
<accession>A0A975PXL0</accession>
<dbReference type="EMBL" id="CP046600">
    <property type="protein sequence ID" value="QUR68217.1"/>
    <property type="molecule type" value="Genomic_DNA"/>
</dbReference>
<keyword evidence="3" id="KW-0436">Ligase</keyword>
<feature type="domain" description="AMP-dependent synthetase/ligase" evidence="2">
    <location>
        <begin position="20"/>
        <end position="393"/>
    </location>
</feature>
<gene>
    <name evidence="3" type="primary">mbtM</name>
    <name evidence="3" type="ORF">F6B93_15005</name>
</gene>
<dbReference type="InterPro" id="IPR045851">
    <property type="entry name" value="AMP-bd_C_sf"/>
</dbReference>
<dbReference type="InterPro" id="IPR042099">
    <property type="entry name" value="ANL_N_sf"/>
</dbReference>
<protein>
    <submittedName>
        <fullName evidence="3">Long-chain-fatty acid--ACP ligase MbtM</fullName>
        <ecNumber evidence="3">6.2.1.20</ecNumber>
    </submittedName>
</protein>
<name>A0A975PXL0_9MYCO</name>
<dbReference type="PROSITE" id="PS00455">
    <property type="entry name" value="AMP_BINDING"/>
    <property type="match status" value="1"/>
</dbReference>
<dbReference type="NCBIfam" id="NF004510">
    <property type="entry name" value="PRK05851.1"/>
    <property type="match status" value="1"/>
</dbReference>
<sequence>MSVLAAALSRAMTSSAHDLVVFHQDSGTWKHYPWPEVHARAELVAARILAEDNPGAVGLVGEPTVDLVAALQGTWLAGQSVSILPGPVRGADPRHWAASTVNRFVGVGVTTVFSHGSVLQLLRSTDASIAVHDVGEAARGQLSTRLTPLCAAPHTPAVLQGTAGSTGTPRTAMLSPAAVLSNVDGLMQRVRVDASADRGCSWLPLYHDMGLTFLLSGALSGAPMWLAPTAAFATSPFRWLTWLDDSAATITVGPNFAYSVIGKYARRAPNVDLGRLRVAINGGEPVDCAGLERFTTELSKFGLDPGAVAPSYGLAEATCAVTAPLPGSGLRYDEIRSTTSGSGESLHRHAMLGEAIPGMQVRVNPVENEHLQTPGRDIGEIEIRGSSMMSGYLNEAPLEPESWFKTGDLGYFVDGGLVVCGRAKEVISVAGRNLFPSEIERIAAEVRGVREGAVVAIETEDAARPGLMIAAEFRGRDEAGARSELVARVASECGVVPANVLFLAPGSLPRTSSGKLRRLEAKRNLGVASH</sequence>
<dbReference type="EC" id="6.2.1.20" evidence="3"/>
<dbReference type="GO" id="GO:0008922">
    <property type="term" value="F:long-chain fatty acid [acyl-carrier-protein] ligase activity"/>
    <property type="evidence" value="ECO:0007669"/>
    <property type="project" value="UniProtKB-EC"/>
</dbReference>
<dbReference type="GO" id="GO:0006633">
    <property type="term" value="P:fatty acid biosynthetic process"/>
    <property type="evidence" value="ECO:0007669"/>
    <property type="project" value="TreeGrafter"/>
</dbReference>
<organism evidence="3 4">
    <name type="scientific">Mycobacterium spongiae</name>
    <dbReference type="NCBI Taxonomy" id="886343"/>
    <lineage>
        <taxon>Bacteria</taxon>
        <taxon>Bacillati</taxon>
        <taxon>Actinomycetota</taxon>
        <taxon>Actinomycetes</taxon>
        <taxon>Mycobacteriales</taxon>
        <taxon>Mycobacteriaceae</taxon>
        <taxon>Mycobacterium</taxon>
    </lineage>
</organism>
<evidence type="ECO:0000259" key="2">
    <source>
        <dbReference type="Pfam" id="PF00501"/>
    </source>
</evidence>
<evidence type="ECO:0000313" key="3">
    <source>
        <dbReference type="EMBL" id="QUR68217.1"/>
    </source>
</evidence>
<dbReference type="SUPFAM" id="SSF56801">
    <property type="entry name" value="Acetyl-CoA synthetase-like"/>
    <property type="match status" value="1"/>
</dbReference>
<dbReference type="AlphaFoldDB" id="A0A975PXL0"/>